<name>A0AAW2YU14_9EUKA</name>
<keyword evidence="7" id="KW-0206">Cytoskeleton</keyword>
<evidence type="ECO:0000256" key="1">
    <source>
        <dbReference type="ARBA" id="ARBA00004300"/>
    </source>
</evidence>
<evidence type="ECO:0000256" key="6">
    <source>
        <dbReference type="ARBA" id="ARBA00023054"/>
    </source>
</evidence>
<feature type="coiled-coil region" evidence="9">
    <location>
        <begin position="362"/>
        <end position="485"/>
    </location>
</feature>
<dbReference type="EMBL" id="JAOPGA020000677">
    <property type="protein sequence ID" value="KAL0480625.1"/>
    <property type="molecule type" value="Genomic_DNA"/>
</dbReference>
<accession>A0AAW2YU14</accession>
<evidence type="ECO:0000313" key="12">
    <source>
        <dbReference type="Proteomes" id="UP001431209"/>
    </source>
</evidence>
<dbReference type="GO" id="GO:0060271">
    <property type="term" value="P:cilium assembly"/>
    <property type="evidence" value="ECO:0007669"/>
    <property type="project" value="InterPro"/>
</dbReference>
<proteinExistence type="predicted"/>
<evidence type="ECO:0000256" key="7">
    <source>
        <dbReference type="ARBA" id="ARBA00023212"/>
    </source>
</evidence>
<evidence type="ECO:0000313" key="11">
    <source>
        <dbReference type="EMBL" id="KAL0480625.1"/>
    </source>
</evidence>
<keyword evidence="4" id="KW-0963">Cytoplasm</keyword>
<feature type="compositionally biased region" description="Polar residues" evidence="10">
    <location>
        <begin position="108"/>
        <end position="131"/>
    </location>
</feature>
<organism evidence="11 12">
    <name type="scientific">Acrasis kona</name>
    <dbReference type="NCBI Taxonomy" id="1008807"/>
    <lineage>
        <taxon>Eukaryota</taxon>
        <taxon>Discoba</taxon>
        <taxon>Heterolobosea</taxon>
        <taxon>Tetramitia</taxon>
        <taxon>Eutetramitia</taxon>
        <taxon>Acrasidae</taxon>
        <taxon>Acrasis</taxon>
    </lineage>
</organism>
<evidence type="ECO:0000256" key="9">
    <source>
        <dbReference type="SAM" id="Coils"/>
    </source>
</evidence>
<dbReference type="AlphaFoldDB" id="A0AAW2YU14"/>
<dbReference type="InterPro" id="IPR037692">
    <property type="entry name" value="CEP70"/>
</dbReference>
<dbReference type="Proteomes" id="UP001431209">
    <property type="component" value="Unassembled WGS sequence"/>
</dbReference>
<dbReference type="PANTHER" id="PTHR14594">
    <property type="entry name" value="CENTROSOMAL PROTEIN OF 70 KDA"/>
    <property type="match status" value="1"/>
</dbReference>
<evidence type="ECO:0000256" key="10">
    <source>
        <dbReference type="SAM" id="MobiDB-lite"/>
    </source>
</evidence>
<feature type="region of interest" description="Disordered" evidence="10">
    <location>
        <begin position="1"/>
        <end position="21"/>
    </location>
</feature>
<evidence type="ECO:0000256" key="3">
    <source>
        <dbReference type="ARBA" id="ARBA00018408"/>
    </source>
</evidence>
<comment type="caution">
    <text evidence="11">The sequence shown here is derived from an EMBL/GenBank/DDBJ whole genome shotgun (WGS) entry which is preliminary data.</text>
</comment>
<dbReference type="GO" id="GO:0070507">
    <property type="term" value="P:regulation of microtubule cytoskeleton organization"/>
    <property type="evidence" value="ECO:0007669"/>
    <property type="project" value="InterPro"/>
</dbReference>
<evidence type="ECO:0000256" key="8">
    <source>
        <dbReference type="ARBA" id="ARBA00025273"/>
    </source>
</evidence>
<dbReference type="GO" id="GO:0043015">
    <property type="term" value="F:gamma-tubulin binding"/>
    <property type="evidence" value="ECO:0007669"/>
    <property type="project" value="InterPro"/>
</dbReference>
<reference evidence="11 12" key="1">
    <citation type="submission" date="2024-03" db="EMBL/GenBank/DDBJ databases">
        <title>The Acrasis kona genome and developmental transcriptomes reveal deep origins of eukaryotic multicellular pathways.</title>
        <authorList>
            <person name="Sheikh S."/>
            <person name="Fu C.-J."/>
            <person name="Brown M.W."/>
            <person name="Baldauf S.L."/>
        </authorList>
    </citation>
    <scope>NUCLEOTIDE SEQUENCE [LARGE SCALE GENOMIC DNA]</scope>
    <source>
        <strain evidence="11 12">ATCC MYA-3509</strain>
    </source>
</reference>
<evidence type="ECO:0000256" key="2">
    <source>
        <dbReference type="ARBA" id="ARBA00011832"/>
    </source>
</evidence>
<protein>
    <recommendedName>
        <fullName evidence="3">Centrosomal protein of 70 kDa</fullName>
    </recommendedName>
</protein>
<sequence length="719" mass="83478">MEGSLTSTDVSSYDNSLSMDSLMNDTKVNDLNKEIEDLISEDAESNPFVNVERELVESSYFSRMDHDYNFGNNSSSDLHIGNSSLEEDIRRTNERIKQQKQVIDSITVSPMPTTPKLSQSDDTNDGSSFNENIKKFYYMSKPKPEIEEKTDDNELDEPPVRESDNKINSAPLSLKEEIEQQIEKELQDLNSMMLRNGFIPVSSIPNRTIAQSLRQAFASILQEYEQRKVDIEKLVEENNIANTKSNQLQQKYADAQKTITIYKRRVEDSEKDDKKARESELLVLNCQKEIRELKKQNANLKAKEETFDALIQLKEQELTKFKLHLDKLCKQDEDRRKDAVSIFETHYGRQRRDTDRNEIELINMYEINRNKVQQENQYLREQLDILARNDSSSNDSINHIYEQQLQKENKEFDQLVKNHKQLSENHSKLLDEKASLQTQLHELQKQLQNHHLHSSDTNNPHVKQLQELRSKVEALQKKEKMSEISNDRIMQLKSILKDSCRVLEIENMDELPTTLSKMKTVLSAVPKMERFVIDVCDSCKRITESLSQDTMISPKTVPFLIQQWGVHLKELSSYKETEILIIKCLSARVNGDKIQDANQYIHSIHKSKLIGIITQLIANENKLIKAGITLDLADRYIMKKPEEIPDQLCRHFMRLFDVGKLEGVIPKMNKLYMYVDECRNVINSLKDLFGLSEKTPSYETVIQARKIIDDKLAHFANAL</sequence>
<gene>
    <name evidence="11" type="ORF">AKO1_002497</name>
</gene>
<dbReference type="PANTHER" id="PTHR14594:SF1">
    <property type="entry name" value="CENTROSOMAL PROTEIN OF 70 KDA"/>
    <property type="match status" value="1"/>
</dbReference>
<comment type="subunit">
    <text evidence="2">Directly interacts with tubulin-gamma; this interaction determines centrosomal localization.</text>
</comment>
<evidence type="ECO:0000256" key="4">
    <source>
        <dbReference type="ARBA" id="ARBA00022490"/>
    </source>
</evidence>
<feature type="region of interest" description="Disordered" evidence="10">
    <location>
        <begin position="108"/>
        <end position="166"/>
    </location>
</feature>
<keyword evidence="5" id="KW-0802">TPR repeat</keyword>
<feature type="coiled-coil region" evidence="9">
    <location>
        <begin position="221"/>
        <end position="313"/>
    </location>
</feature>
<evidence type="ECO:0000256" key="5">
    <source>
        <dbReference type="ARBA" id="ARBA00022803"/>
    </source>
</evidence>
<feature type="compositionally biased region" description="Acidic residues" evidence="10">
    <location>
        <begin position="148"/>
        <end position="157"/>
    </location>
</feature>
<comment type="function">
    <text evidence="8">Plays a role in the organization of both preexisting and nascent microtubules in interphase cells. During mitosis, required for the organization and orientation of the mitotic spindle.</text>
</comment>
<dbReference type="GO" id="GO:0005813">
    <property type="term" value="C:centrosome"/>
    <property type="evidence" value="ECO:0007669"/>
    <property type="project" value="UniProtKB-SubCell"/>
</dbReference>
<keyword evidence="12" id="KW-1185">Reference proteome</keyword>
<keyword evidence="6 9" id="KW-0175">Coiled coil</keyword>
<comment type="subcellular location">
    <subcellularLocation>
        <location evidence="1">Cytoplasm</location>
        <location evidence="1">Cytoskeleton</location>
        <location evidence="1">Microtubule organizing center</location>
        <location evidence="1">Centrosome</location>
    </subcellularLocation>
</comment>